<dbReference type="AlphaFoldDB" id="A0AAJ0G0S2"/>
<proteinExistence type="inferred from homology"/>
<organism evidence="10 11">
    <name type="scientific">Conoideocrella luteorostrata</name>
    <dbReference type="NCBI Taxonomy" id="1105319"/>
    <lineage>
        <taxon>Eukaryota</taxon>
        <taxon>Fungi</taxon>
        <taxon>Dikarya</taxon>
        <taxon>Ascomycota</taxon>
        <taxon>Pezizomycotina</taxon>
        <taxon>Sordariomycetes</taxon>
        <taxon>Hypocreomycetidae</taxon>
        <taxon>Hypocreales</taxon>
        <taxon>Clavicipitaceae</taxon>
        <taxon>Conoideocrella</taxon>
    </lineage>
</organism>
<dbReference type="GO" id="GO:0006744">
    <property type="term" value="P:ubiquinone biosynthetic process"/>
    <property type="evidence" value="ECO:0007669"/>
    <property type="project" value="TreeGrafter"/>
</dbReference>
<evidence type="ECO:0000256" key="9">
    <source>
        <dbReference type="SAM" id="Phobius"/>
    </source>
</evidence>
<comment type="cofactor">
    <cofactor evidence="1">
        <name>Mg(2+)</name>
        <dbReference type="ChEBI" id="CHEBI:18420"/>
    </cofactor>
</comment>
<evidence type="ECO:0000256" key="2">
    <source>
        <dbReference type="ARBA" id="ARBA00004141"/>
    </source>
</evidence>
<feature type="transmembrane region" description="Helical" evidence="9">
    <location>
        <begin position="151"/>
        <end position="168"/>
    </location>
</feature>
<dbReference type="PANTHER" id="PTHR11048:SF28">
    <property type="entry name" value="4-HYDROXYBENZOATE POLYPRENYLTRANSFERASE, MITOCHONDRIAL"/>
    <property type="match status" value="1"/>
</dbReference>
<dbReference type="PROSITE" id="PS00943">
    <property type="entry name" value="UBIA"/>
    <property type="match status" value="1"/>
</dbReference>
<evidence type="ECO:0000256" key="4">
    <source>
        <dbReference type="ARBA" id="ARBA00005985"/>
    </source>
</evidence>
<keyword evidence="7 9" id="KW-1133">Transmembrane helix</keyword>
<dbReference type="InterPro" id="IPR039653">
    <property type="entry name" value="Prenyltransferase"/>
</dbReference>
<dbReference type="InterPro" id="IPR044878">
    <property type="entry name" value="UbiA_sf"/>
</dbReference>
<dbReference type="InterPro" id="IPR000537">
    <property type="entry name" value="UbiA_prenyltransferase"/>
</dbReference>
<evidence type="ECO:0000256" key="6">
    <source>
        <dbReference type="ARBA" id="ARBA00022692"/>
    </source>
</evidence>
<keyword evidence="6 9" id="KW-0812">Transmembrane</keyword>
<name>A0AAJ0G0S2_9HYPO</name>
<keyword evidence="5" id="KW-0808">Transferase</keyword>
<dbReference type="PANTHER" id="PTHR11048">
    <property type="entry name" value="PRENYLTRANSFERASES"/>
    <property type="match status" value="1"/>
</dbReference>
<evidence type="ECO:0000256" key="3">
    <source>
        <dbReference type="ARBA" id="ARBA00004721"/>
    </source>
</evidence>
<comment type="caution">
    <text evidence="10">The sequence shown here is derived from an EMBL/GenBank/DDBJ whole genome shotgun (WGS) entry which is preliminary data.</text>
</comment>
<evidence type="ECO:0000313" key="11">
    <source>
        <dbReference type="Proteomes" id="UP001251528"/>
    </source>
</evidence>
<dbReference type="GO" id="GO:0008412">
    <property type="term" value="F:4-hydroxybenzoate polyprenyltransferase activity"/>
    <property type="evidence" value="ECO:0007669"/>
    <property type="project" value="TreeGrafter"/>
</dbReference>
<evidence type="ECO:0000256" key="5">
    <source>
        <dbReference type="ARBA" id="ARBA00022679"/>
    </source>
</evidence>
<feature type="transmembrane region" description="Helical" evidence="9">
    <location>
        <begin position="175"/>
        <end position="198"/>
    </location>
</feature>
<sequence>MAGEKPGKKPGKKPGEKLEILTKRDAGLNQQYGGFHTGSWVDKLPSSWALFVQLTRLSPPVGVFLVLFPHLFGVLHASILRQLPFAQTLRVGFSNAIHGWNDLVDAPIDEHVTRTKNRPIVRGAMSSSGAFLFTTSQPLCGLALLPTLPRVTAITVVPSIVVNFYYPFSKRHTYFAQFVLGVSLAWGVVVGAAAMGVVPW</sequence>
<reference evidence="10" key="1">
    <citation type="submission" date="2023-06" db="EMBL/GenBank/DDBJ databases">
        <title>Conoideocrella luteorostrata (Hypocreales: Clavicipitaceae), a potential biocontrol fungus for elongate hemlock scale in United States Christmas tree production areas.</title>
        <authorList>
            <person name="Barrett H."/>
            <person name="Lovett B."/>
            <person name="Macias A.M."/>
            <person name="Stajich J.E."/>
            <person name="Kasson M.T."/>
        </authorList>
    </citation>
    <scope>NUCLEOTIDE SEQUENCE</scope>
    <source>
        <strain evidence="10">ARSEF 14590</strain>
    </source>
</reference>
<dbReference type="GO" id="GO:0005743">
    <property type="term" value="C:mitochondrial inner membrane"/>
    <property type="evidence" value="ECO:0007669"/>
    <property type="project" value="TreeGrafter"/>
</dbReference>
<evidence type="ECO:0000256" key="7">
    <source>
        <dbReference type="ARBA" id="ARBA00022989"/>
    </source>
</evidence>
<dbReference type="EMBL" id="JASWJB010000096">
    <property type="protein sequence ID" value="KAK2598897.1"/>
    <property type="molecule type" value="Genomic_DNA"/>
</dbReference>
<dbReference type="InterPro" id="IPR030470">
    <property type="entry name" value="UbiA_prenylTrfase_CS"/>
</dbReference>
<comment type="pathway">
    <text evidence="3">Secondary metabolite biosynthesis; terpenoid biosynthesis.</text>
</comment>
<comment type="subcellular location">
    <subcellularLocation>
        <location evidence="2">Membrane</location>
        <topology evidence="2">Multi-pass membrane protein</topology>
    </subcellularLocation>
</comment>
<dbReference type="Gene3D" id="1.10.357.140">
    <property type="entry name" value="UbiA prenyltransferase"/>
    <property type="match status" value="1"/>
</dbReference>
<evidence type="ECO:0000313" key="10">
    <source>
        <dbReference type="EMBL" id="KAK2598897.1"/>
    </source>
</evidence>
<protein>
    <submittedName>
        <fullName evidence="10">Uncharacterized protein</fullName>
    </submittedName>
</protein>
<evidence type="ECO:0000256" key="8">
    <source>
        <dbReference type="ARBA" id="ARBA00023136"/>
    </source>
</evidence>
<feature type="transmembrane region" description="Helical" evidence="9">
    <location>
        <begin position="124"/>
        <end position="145"/>
    </location>
</feature>
<feature type="transmembrane region" description="Helical" evidence="9">
    <location>
        <begin position="61"/>
        <end position="80"/>
    </location>
</feature>
<keyword evidence="8 9" id="KW-0472">Membrane</keyword>
<dbReference type="Proteomes" id="UP001251528">
    <property type="component" value="Unassembled WGS sequence"/>
</dbReference>
<gene>
    <name evidence="10" type="ORF">QQS21_005639</name>
</gene>
<dbReference type="Pfam" id="PF01040">
    <property type="entry name" value="UbiA"/>
    <property type="match status" value="1"/>
</dbReference>
<evidence type="ECO:0000256" key="1">
    <source>
        <dbReference type="ARBA" id="ARBA00001946"/>
    </source>
</evidence>
<accession>A0AAJ0G0S2</accession>
<comment type="similarity">
    <text evidence="4">Belongs to the UbiA prenyltransferase family.</text>
</comment>
<keyword evidence="11" id="KW-1185">Reference proteome</keyword>